<feature type="compositionally biased region" description="Pro residues" evidence="2">
    <location>
        <begin position="144"/>
        <end position="180"/>
    </location>
</feature>
<reference evidence="3 4" key="1">
    <citation type="journal article" date="2021" name="Hortic Res">
        <title>Chromosome-scale assembly of the Dendrobium chrysotoxum genome enhances the understanding of orchid evolution.</title>
        <authorList>
            <person name="Zhang Y."/>
            <person name="Zhang G.Q."/>
            <person name="Zhang D."/>
            <person name="Liu X.D."/>
            <person name="Xu X.Y."/>
            <person name="Sun W.H."/>
            <person name="Yu X."/>
            <person name="Zhu X."/>
            <person name="Wang Z.W."/>
            <person name="Zhao X."/>
            <person name="Zhong W.Y."/>
            <person name="Chen H."/>
            <person name="Yin W.L."/>
            <person name="Huang T."/>
            <person name="Niu S.C."/>
            <person name="Liu Z.J."/>
        </authorList>
    </citation>
    <scope>NUCLEOTIDE SEQUENCE [LARGE SCALE GENOMIC DNA]</scope>
    <source>
        <strain evidence="3">Lindl</strain>
    </source>
</reference>
<evidence type="ECO:0000256" key="2">
    <source>
        <dbReference type="SAM" id="MobiDB-lite"/>
    </source>
</evidence>
<keyword evidence="4" id="KW-1185">Reference proteome</keyword>
<dbReference type="Proteomes" id="UP000775213">
    <property type="component" value="Unassembled WGS sequence"/>
</dbReference>
<accession>A0AAV7GU00</accession>
<dbReference type="InterPro" id="IPR040265">
    <property type="entry name" value="CHUP1/IPGA1-like"/>
</dbReference>
<evidence type="ECO:0000313" key="4">
    <source>
        <dbReference type="Proteomes" id="UP000775213"/>
    </source>
</evidence>
<dbReference type="EMBL" id="JAGFBR010000011">
    <property type="protein sequence ID" value="KAH0459550.1"/>
    <property type="molecule type" value="Genomic_DNA"/>
</dbReference>
<proteinExistence type="predicted"/>
<evidence type="ECO:0000313" key="3">
    <source>
        <dbReference type="EMBL" id="KAH0459550.1"/>
    </source>
</evidence>
<comment type="caution">
    <text evidence="3">The sequence shown here is derived from an EMBL/GenBank/DDBJ whole genome shotgun (WGS) entry which is preliminary data.</text>
</comment>
<evidence type="ECO:0000256" key="1">
    <source>
        <dbReference type="ARBA" id="ARBA00023054"/>
    </source>
</evidence>
<dbReference type="GO" id="GO:0072699">
    <property type="term" value="P:protein localization to cortical microtubule cytoskeleton"/>
    <property type="evidence" value="ECO:0007669"/>
    <property type="project" value="TreeGrafter"/>
</dbReference>
<organism evidence="3 4">
    <name type="scientific">Dendrobium chrysotoxum</name>
    <name type="common">Orchid</name>
    <dbReference type="NCBI Taxonomy" id="161865"/>
    <lineage>
        <taxon>Eukaryota</taxon>
        <taxon>Viridiplantae</taxon>
        <taxon>Streptophyta</taxon>
        <taxon>Embryophyta</taxon>
        <taxon>Tracheophyta</taxon>
        <taxon>Spermatophyta</taxon>
        <taxon>Magnoliopsida</taxon>
        <taxon>Liliopsida</taxon>
        <taxon>Asparagales</taxon>
        <taxon>Orchidaceae</taxon>
        <taxon>Epidendroideae</taxon>
        <taxon>Malaxideae</taxon>
        <taxon>Dendrobiinae</taxon>
        <taxon>Dendrobium</taxon>
    </lineage>
</organism>
<dbReference type="GO" id="GO:0055028">
    <property type="term" value="C:cortical microtubule"/>
    <property type="evidence" value="ECO:0007669"/>
    <property type="project" value="TreeGrafter"/>
</dbReference>
<name>A0AAV7GU00_DENCH</name>
<dbReference type="AlphaFoldDB" id="A0AAV7GU00"/>
<evidence type="ECO:0008006" key="5">
    <source>
        <dbReference type="Google" id="ProtNLM"/>
    </source>
</evidence>
<protein>
    <recommendedName>
        <fullName evidence="5">Hydroxyproline-rich glycoprotein</fullName>
    </recommendedName>
</protein>
<sequence>METQCDFIQFLIKEVKNTAFSNIEDLVSFVKRLDNKLSFLVDKRAILKHFDWPEPKLDHEIFSLKLVLEGKDNNFKNCQTSLNTKKIKLSKYFSNRLCIFLMDEVDCKGEGASEPLEGQSFEIPSPLRYTSSYNSTTTRNAVPLIPPPRATAVPPPQLPPPPPPRATTVPPPQLPLPPSPGDKTATKGAKSGTASLRRAPEFVEFYNSLIKQDTKTYSASRVSDVPSTANG</sequence>
<gene>
    <name evidence="3" type="ORF">IEQ34_012364</name>
</gene>
<feature type="region of interest" description="Disordered" evidence="2">
    <location>
        <begin position="137"/>
        <end position="198"/>
    </location>
</feature>
<dbReference type="PANTHER" id="PTHR31342:SF7">
    <property type="entry name" value="PROTEIN CHUP1, CHLOROPLASTIC"/>
    <property type="match status" value="1"/>
</dbReference>
<keyword evidence="1" id="KW-0175">Coiled coil</keyword>
<dbReference type="PANTHER" id="PTHR31342">
    <property type="entry name" value="PROTEIN CHUP1, CHLOROPLASTIC"/>
    <property type="match status" value="1"/>
</dbReference>